<sequence>MPRAGQRDLPHCAGVRPRQAAPASDTAFAHPVGRALAARSWTQRGLGTRLPGPEKYSLSSGHGRAQSAAYSMAWCLHLSLKEWRYPLFWALLRWIQFPEAYGGDRVGPLTREAVRSPTDTCEECAAQNAPSSDWGTHI</sequence>
<dbReference type="EMBL" id="JANPWB010000010">
    <property type="protein sequence ID" value="KAJ1135892.1"/>
    <property type="molecule type" value="Genomic_DNA"/>
</dbReference>
<dbReference type="AlphaFoldDB" id="A0AAV7Q8J2"/>
<reference evidence="2" key="1">
    <citation type="journal article" date="2022" name="bioRxiv">
        <title>Sequencing and chromosome-scale assembly of the giantPleurodeles waltlgenome.</title>
        <authorList>
            <person name="Brown T."/>
            <person name="Elewa A."/>
            <person name="Iarovenko S."/>
            <person name="Subramanian E."/>
            <person name="Araus A.J."/>
            <person name="Petzold A."/>
            <person name="Susuki M."/>
            <person name="Suzuki K.-i.T."/>
            <person name="Hayashi T."/>
            <person name="Toyoda A."/>
            <person name="Oliveira C."/>
            <person name="Osipova E."/>
            <person name="Leigh N.D."/>
            <person name="Simon A."/>
            <person name="Yun M.H."/>
        </authorList>
    </citation>
    <scope>NUCLEOTIDE SEQUENCE</scope>
    <source>
        <strain evidence="2">20211129_DDA</strain>
        <tissue evidence="2">Liver</tissue>
    </source>
</reference>
<dbReference type="Proteomes" id="UP001066276">
    <property type="component" value="Chromosome 6"/>
</dbReference>
<feature type="compositionally biased region" description="Basic and acidic residues" evidence="1">
    <location>
        <begin position="1"/>
        <end position="10"/>
    </location>
</feature>
<keyword evidence="3" id="KW-1185">Reference proteome</keyword>
<comment type="caution">
    <text evidence="2">The sequence shown here is derived from an EMBL/GenBank/DDBJ whole genome shotgun (WGS) entry which is preliminary data.</text>
</comment>
<organism evidence="2 3">
    <name type="scientific">Pleurodeles waltl</name>
    <name type="common">Iberian ribbed newt</name>
    <dbReference type="NCBI Taxonomy" id="8319"/>
    <lineage>
        <taxon>Eukaryota</taxon>
        <taxon>Metazoa</taxon>
        <taxon>Chordata</taxon>
        <taxon>Craniata</taxon>
        <taxon>Vertebrata</taxon>
        <taxon>Euteleostomi</taxon>
        <taxon>Amphibia</taxon>
        <taxon>Batrachia</taxon>
        <taxon>Caudata</taxon>
        <taxon>Salamandroidea</taxon>
        <taxon>Salamandridae</taxon>
        <taxon>Pleurodelinae</taxon>
        <taxon>Pleurodeles</taxon>
    </lineage>
</organism>
<evidence type="ECO:0000313" key="3">
    <source>
        <dbReference type="Proteomes" id="UP001066276"/>
    </source>
</evidence>
<accession>A0AAV7Q8J2</accession>
<name>A0AAV7Q8J2_PLEWA</name>
<protein>
    <submittedName>
        <fullName evidence="2">Uncharacterized protein</fullName>
    </submittedName>
</protein>
<gene>
    <name evidence="2" type="ORF">NDU88_002321</name>
</gene>
<feature type="region of interest" description="Disordered" evidence="1">
    <location>
        <begin position="1"/>
        <end position="26"/>
    </location>
</feature>
<evidence type="ECO:0000256" key="1">
    <source>
        <dbReference type="SAM" id="MobiDB-lite"/>
    </source>
</evidence>
<proteinExistence type="predicted"/>
<evidence type="ECO:0000313" key="2">
    <source>
        <dbReference type="EMBL" id="KAJ1135892.1"/>
    </source>
</evidence>